<reference evidence="1 2" key="1">
    <citation type="submission" date="2016-10" db="EMBL/GenBank/DDBJ databases">
        <authorList>
            <person name="Varghese N."/>
            <person name="Submissions S."/>
        </authorList>
    </citation>
    <scope>NUCLEOTIDE SEQUENCE [LARGE SCALE GENOMIC DNA]</scope>
    <source>
        <strain evidence="1 2">DSM 13796</strain>
    </source>
</reference>
<dbReference type="InterPro" id="IPR015053">
    <property type="entry name" value="DUF1871"/>
</dbReference>
<dbReference type="RefSeq" id="WP_061804582.1">
    <property type="nucleotide sequence ID" value="NZ_FOXX01000005.1"/>
</dbReference>
<organism evidence="1 2">
    <name type="scientific">Priestia endophytica DSM 13796</name>
    <dbReference type="NCBI Taxonomy" id="1121089"/>
    <lineage>
        <taxon>Bacteria</taxon>
        <taxon>Bacillati</taxon>
        <taxon>Bacillota</taxon>
        <taxon>Bacilli</taxon>
        <taxon>Bacillales</taxon>
        <taxon>Bacillaceae</taxon>
        <taxon>Priestia</taxon>
    </lineage>
</organism>
<dbReference type="GeneID" id="93711144"/>
<name>A0A1I6A3S0_9BACI</name>
<dbReference type="Pfam" id="PF08958">
    <property type="entry name" value="DUF1871"/>
    <property type="match status" value="1"/>
</dbReference>
<dbReference type="EMBL" id="FOXX01000005">
    <property type="protein sequence ID" value="SFQ63371.1"/>
    <property type="molecule type" value="Genomic_DNA"/>
</dbReference>
<dbReference type="Gene3D" id="1.10.340.20">
    <property type="entry name" value="Apc36109-like domain"/>
    <property type="match status" value="1"/>
</dbReference>
<evidence type="ECO:0000313" key="2">
    <source>
        <dbReference type="Proteomes" id="UP000182762"/>
    </source>
</evidence>
<comment type="caution">
    <text evidence="1">The sequence shown here is derived from an EMBL/GenBank/DDBJ whole genome shotgun (WGS) entry which is preliminary data.</text>
</comment>
<evidence type="ECO:0008006" key="3">
    <source>
        <dbReference type="Google" id="ProtNLM"/>
    </source>
</evidence>
<dbReference type="Proteomes" id="UP000182762">
    <property type="component" value="Unassembled WGS sequence"/>
</dbReference>
<sequence length="88" mass="10177">MNETQQTNIKLYEILYYWDPLGYGEGFYETEISDVLQALHVHDNAEELARKIQSIYEFSSEEVIPLSQCKQKASELLLVKDQSSCSIN</sequence>
<accession>A0A1I6A3S0</accession>
<keyword evidence="2" id="KW-1185">Reference proteome</keyword>
<dbReference type="SUPFAM" id="SSF116922">
    <property type="entry name" value="YugE-like"/>
    <property type="match status" value="1"/>
</dbReference>
<protein>
    <recommendedName>
        <fullName evidence="3">DUF1871 domain-containing protein</fullName>
    </recommendedName>
</protein>
<evidence type="ECO:0000313" key="1">
    <source>
        <dbReference type="EMBL" id="SFQ63371.1"/>
    </source>
</evidence>
<dbReference type="InterPro" id="IPR023162">
    <property type="entry name" value="Apc36109-like_dom_sf"/>
</dbReference>
<proteinExistence type="predicted"/>
<gene>
    <name evidence="1" type="ORF">SAMN02745910_02496</name>
</gene>